<dbReference type="AlphaFoldDB" id="A0AAW0LLV4"/>
<evidence type="ECO:0000313" key="1">
    <source>
        <dbReference type="EMBL" id="KAK7851907.1"/>
    </source>
</evidence>
<sequence length="192" mass="22210">MYDFMTTENYVLILSQDCEYLVSYDYALRSGLWVFGFTCKYALSLSRLFSCDSASVEVTTTPALMAIYATWIAVVRTSLKLHNFGKRWLDSNTCKRGTKIAPIVIAKFKMLENEAMLATESEKEAHALLEEARERERVAKRKAEKCKVAQRIAEEKMNTYKQVLVLSWELFIVFYLFSTRFRDVGRSQLCLS</sequence>
<keyword evidence="2" id="KW-1185">Reference proteome</keyword>
<protein>
    <submittedName>
        <fullName evidence="1">Uncharacterized protein</fullName>
    </submittedName>
</protein>
<organism evidence="1 2">
    <name type="scientific">Quercus suber</name>
    <name type="common">Cork oak</name>
    <dbReference type="NCBI Taxonomy" id="58331"/>
    <lineage>
        <taxon>Eukaryota</taxon>
        <taxon>Viridiplantae</taxon>
        <taxon>Streptophyta</taxon>
        <taxon>Embryophyta</taxon>
        <taxon>Tracheophyta</taxon>
        <taxon>Spermatophyta</taxon>
        <taxon>Magnoliopsida</taxon>
        <taxon>eudicotyledons</taxon>
        <taxon>Gunneridae</taxon>
        <taxon>Pentapetalae</taxon>
        <taxon>rosids</taxon>
        <taxon>fabids</taxon>
        <taxon>Fagales</taxon>
        <taxon>Fagaceae</taxon>
        <taxon>Quercus</taxon>
    </lineage>
</organism>
<comment type="caution">
    <text evidence="1">The sequence shown here is derived from an EMBL/GenBank/DDBJ whole genome shotgun (WGS) entry which is preliminary data.</text>
</comment>
<accession>A0AAW0LLV4</accession>
<name>A0AAW0LLV4_QUESU</name>
<dbReference type="Proteomes" id="UP000237347">
    <property type="component" value="Unassembled WGS sequence"/>
</dbReference>
<reference evidence="1 2" key="1">
    <citation type="journal article" date="2018" name="Sci. Data">
        <title>The draft genome sequence of cork oak.</title>
        <authorList>
            <person name="Ramos A.M."/>
            <person name="Usie A."/>
            <person name="Barbosa P."/>
            <person name="Barros P.M."/>
            <person name="Capote T."/>
            <person name="Chaves I."/>
            <person name="Simoes F."/>
            <person name="Abreu I."/>
            <person name="Carrasquinho I."/>
            <person name="Faro C."/>
            <person name="Guimaraes J.B."/>
            <person name="Mendonca D."/>
            <person name="Nobrega F."/>
            <person name="Rodrigues L."/>
            <person name="Saibo N.J.M."/>
            <person name="Varela M.C."/>
            <person name="Egas C."/>
            <person name="Matos J."/>
            <person name="Miguel C.M."/>
            <person name="Oliveira M.M."/>
            <person name="Ricardo C.P."/>
            <person name="Goncalves S."/>
        </authorList>
    </citation>
    <scope>NUCLEOTIDE SEQUENCE [LARGE SCALE GENOMIC DNA]</scope>
    <source>
        <strain evidence="2">cv. HL8</strain>
    </source>
</reference>
<gene>
    <name evidence="1" type="ORF">CFP56_040558</name>
</gene>
<evidence type="ECO:0000313" key="2">
    <source>
        <dbReference type="Proteomes" id="UP000237347"/>
    </source>
</evidence>
<proteinExistence type="predicted"/>
<dbReference type="EMBL" id="PKMF04000081">
    <property type="protein sequence ID" value="KAK7851907.1"/>
    <property type="molecule type" value="Genomic_DNA"/>
</dbReference>